<accession>A0Q004</accession>
<gene>
    <name evidence="2" type="ordered locus">NT01CX_1883</name>
</gene>
<dbReference type="Pfam" id="PF01973">
    <property type="entry name" value="MptE-like"/>
    <property type="match status" value="1"/>
</dbReference>
<name>A0Q004_CLONN</name>
<organism evidence="2 3">
    <name type="scientific">Clostridium novyi (strain NT)</name>
    <dbReference type="NCBI Taxonomy" id="386415"/>
    <lineage>
        <taxon>Bacteria</taxon>
        <taxon>Bacillati</taxon>
        <taxon>Bacillota</taxon>
        <taxon>Clostridia</taxon>
        <taxon>Eubacteriales</taxon>
        <taxon>Clostridiaceae</taxon>
        <taxon>Clostridium</taxon>
    </lineage>
</organism>
<keyword evidence="3" id="KW-1185">Reference proteome</keyword>
<evidence type="ECO:0000313" key="3">
    <source>
        <dbReference type="Proteomes" id="UP000008220"/>
    </source>
</evidence>
<protein>
    <submittedName>
        <fullName evidence="2">Conserved protein</fullName>
    </submittedName>
</protein>
<dbReference type="eggNOG" id="COG2604">
    <property type="taxonomic scope" value="Bacteria"/>
</dbReference>
<dbReference type="InterPro" id="IPR029063">
    <property type="entry name" value="SAM-dependent_MTases_sf"/>
</dbReference>
<dbReference type="STRING" id="386415.NT01CX_1883"/>
<dbReference type="PANTHER" id="PTHR41786">
    <property type="entry name" value="MOTILITY ACCESSORY FACTOR MAF"/>
    <property type="match status" value="1"/>
</dbReference>
<evidence type="ECO:0000259" key="1">
    <source>
        <dbReference type="Pfam" id="PF01973"/>
    </source>
</evidence>
<dbReference type="HOGENOM" id="CLU_026503_0_0_9"/>
<proteinExistence type="predicted"/>
<evidence type="ECO:0000313" key="2">
    <source>
        <dbReference type="EMBL" id="ABK62086.1"/>
    </source>
</evidence>
<feature type="domain" description="6-hydroxymethylpterin diphosphokinase MptE-like" evidence="1">
    <location>
        <begin position="179"/>
        <end position="345"/>
    </location>
</feature>
<dbReference type="PANTHER" id="PTHR41786:SF1">
    <property type="entry name" value="6-HYDROXYMETHYLPTERIN DIPHOSPHOKINASE MPTE-LIKE DOMAIN-CONTAINING PROTEIN"/>
    <property type="match status" value="1"/>
</dbReference>
<dbReference type="RefSeq" id="WP_011721960.1">
    <property type="nucleotide sequence ID" value="NC_008593.1"/>
</dbReference>
<dbReference type="InterPro" id="IPR002826">
    <property type="entry name" value="MptE-like"/>
</dbReference>
<dbReference type="KEGG" id="cno:NT01CX_1883"/>
<dbReference type="EMBL" id="CP000382">
    <property type="protein sequence ID" value="ABK62086.1"/>
    <property type="molecule type" value="Genomic_DNA"/>
</dbReference>
<reference evidence="2 3" key="1">
    <citation type="journal article" date="2006" name="Nat. Biotechnol.">
        <title>The genome and transcriptomes of the anti-tumor agent Clostridium novyi-NT.</title>
        <authorList>
            <person name="Bettegowda C."/>
            <person name="Huang X."/>
            <person name="Lin J."/>
            <person name="Cheong I."/>
            <person name="Kohli M."/>
            <person name="Szabo S.A."/>
            <person name="Zhang X."/>
            <person name="Diaz L.A. Jr."/>
            <person name="Velculescu V.E."/>
            <person name="Parmigiani G."/>
            <person name="Kinzler K.W."/>
            <person name="Vogelstein B."/>
            <person name="Zhou S."/>
        </authorList>
    </citation>
    <scope>NUCLEOTIDE SEQUENCE [LARGE SCALE GENOMIC DNA]</scope>
    <source>
        <strain evidence="2 3">NT</strain>
    </source>
</reference>
<dbReference type="AlphaFoldDB" id="A0Q004"/>
<dbReference type="SUPFAM" id="SSF53335">
    <property type="entry name" value="S-adenosyl-L-methionine-dependent methyltransferases"/>
    <property type="match status" value="1"/>
</dbReference>
<dbReference type="Proteomes" id="UP000008220">
    <property type="component" value="Chromosome"/>
</dbReference>
<dbReference type="PATRIC" id="fig|386415.7.peg.985"/>
<sequence>MYNYKFDIEKSKDNYNILKIYKNDKSIYMGSKYNMKNKIIDFINQFKECDDKSIFLIFGFGSGECIFELSQKFKNNKILIFEPNYNLIKYVQENISEFEFFNSSNNIELKYYNSSALEELKKSISVFDITKIKYGFLCNYEKVYMDRFTEFNNDVKNFLSDTVLYRNTSIVFARRWFDTLMGNLPEILTSSPIDILKGKYKDIPAVIVSAGPSLEKNIHELKNINDKMLVLSGGRTLKPLKDIDVSPDLLGIVDPGEIAYELVKEYIHSEESTLLFYEGTNEKVTKDYIGNKYIFTQSNFIREIFQMNISDMNLGGSVAHTLTGTAVLLGCNPIVFIGQDLAYLKEKRYGDIALTKFDKEKEITLGLVGGKALKVEGVNGELLDTNEELFNFKRGLENIIKNNSDVTFINATEGGALIKGTINMSLKEVISKYSLKDKGNYIKENNHSVDVNHMIDNTVVSLKNIIKSNKNIIAKSKEALKYIELIKSELRVYGKVKNNYYLNKMDEIDEDIKKSYKDLEVLSSLIYPVVYTILTGKKLSEYKDIIEKNEFLYKSVLAVSEYAMKKLECALEQINNMER</sequence>